<keyword evidence="3" id="KW-0436">Ligase</keyword>
<dbReference type="RefSeq" id="XP_009219859.1">
    <property type="nucleotide sequence ID" value="XM_009221595.1"/>
</dbReference>
<comment type="similarity">
    <text evidence="4">Belongs to the NRP synthetase family.</text>
</comment>
<dbReference type="Pfam" id="PF13193">
    <property type="entry name" value="AMP-binding_C"/>
    <property type="match status" value="1"/>
</dbReference>
<dbReference type="VEuPathDB" id="FungiDB:GGTG_03812"/>
<dbReference type="InterPro" id="IPR006162">
    <property type="entry name" value="Ppantetheine_attach_site"/>
</dbReference>
<dbReference type="HOGENOM" id="CLU_000022_0_12_1"/>
<dbReference type="EMBL" id="GL385396">
    <property type="protein sequence ID" value="EJT78714.1"/>
    <property type="molecule type" value="Genomic_DNA"/>
</dbReference>
<dbReference type="PANTHER" id="PTHR45527">
    <property type="entry name" value="NONRIBOSOMAL PEPTIDE SYNTHETASE"/>
    <property type="match status" value="1"/>
</dbReference>
<dbReference type="STRING" id="644352.J3NRA8"/>
<dbReference type="InterPro" id="IPR036736">
    <property type="entry name" value="ACP-like_sf"/>
</dbReference>
<feature type="domain" description="Carrier" evidence="5">
    <location>
        <begin position="2061"/>
        <end position="2137"/>
    </location>
</feature>
<dbReference type="InterPro" id="IPR009081">
    <property type="entry name" value="PP-bd_ACP"/>
</dbReference>
<dbReference type="Pfam" id="PF00668">
    <property type="entry name" value="Condensation"/>
    <property type="match status" value="2"/>
</dbReference>
<dbReference type="eggNOG" id="KOG1178">
    <property type="taxonomic scope" value="Eukaryota"/>
</dbReference>
<reference evidence="7" key="4">
    <citation type="journal article" date="2015" name="G3 (Bethesda)">
        <title>Genome sequences of three phytopathogenic species of the Magnaporthaceae family of fungi.</title>
        <authorList>
            <person name="Okagaki L.H."/>
            <person name="Nunes C.C."/>
            <person name="Sailsbery J."/>
            <person name="Clay B."/>
            <person name="Brown D."/>
            <person name="John T."/>
            <person name="Oh Y."/>
            <person name="Young N."/>
            <person name="Fitzgerald M."/>
            <person name="Haas B.J."/>
            <person name="Zeng Q."/>
            <person name="Young S."/>
            <person name="Adiconis X."/>
            <person name="Fan L."/>
            <person name="Levin J.Z."/>
            <person name="Mitchell T.K."/>
            <person name="Okubara P.A."/>
            <person name="Farman M.L."/>
            <person name="Kohn L.M."/>
            <person name="Birren B."/>
            <person name="Ma L.-J."/>
            <person name="Dean R.A."/>
        </authorList>
    </citation>
    <scope>NUCLEOTIDE SEQUENCE</scope>
    <source>
        <strain evidence="7">R3-111a-1</strain>
    </source>
</reference>
<dbReference type="SUPFAM" id="SSF47336">
    <property type="entry name" value="ACP-like"/>
    <property type="match status" value="2"/>
</dbReference>
<dbReference type="InterPro" id="IPR045851">
    <property type="entry name" value="AMP-bd_C_sf"/>
</dbReference>
<dbReference type="SUPFAM" id="SSF52777">
    <property type="entry name" value="CoA-dependent acyltransferases"/>
    <property type="match status" value="6"/>
</dbReference>
<dbReference type="CDD" id="cd05918">
    <property type="entry name" value="A_NRPS_SidN3_like"/>
    <property type="match status" value="2"/>
</dbReference>
<dbReference type="GO" id="GO:0031177">
    <property type="term" value="F:phosphopantetheine binding"/>
    <property type="evidence" value="ECO:0007669"/>
    <property type="project" value="TreeGrafter"/>
</dbReference>
<dbReference type="EnsemblFungi" id="EJT78714">
    <property type="protein sequence ID" value="EJT78714"/>
    <property type="gene ID" value="GGTG_03812"/>
</dbReference>
<dbReference type="PROSITE" id="PS50075">
    <property type="entry name" value="CARRIER"/>
    <property type="match status" value="2"/>
</dbReference>
<reference evidence="6" key="3">
    <citation type="submission" date="2010-09" db="EMBL/GenBank/DDBJ databases">
        <title>Annotation of Gaeumannomyces graminis var. tritici R3-111a-1.</title>
        <authorList>
            <consortium name="The Broad Institute Genome Sequencing Platform"/>
            <person name="Ma L.-J."/>
            <person name="Dead R."/>
            <person name="Young S.K."/>
            <person name="Zeng Q."/>
            <person name="Gargeya S."/>
            <person name="Fitzgerald M."/>
            <person name="Haas B."/>
            <person name="Abouelleil A."/>
            <person name="Alvarado L."/>
            <person name="Arachchi H.M."/>
            <person name="Berlin A."/>
            <person name="Brown A."/>
            <person name="Chapman S.B."/>
            <person name="Chen Z."/>
            <person name="Dunbar C."/>
            <person name="Freedman E."/>
            <person name="Gearin G."/>
            <person name="Gellesch M."/>
            <person name="Goldberg J."/>
            <person name="Griggs A."/>
            <person name="Gujja S."/>
            <person name="Heiman D."/>
            <person name="Howarth C."/>
            <person name="Larson L."/>
            <person name="Lui A."/>
            <person name="MacDonald P.J.P."/>
            <person name="Mehta T."/>
            <person name="Montmayeur A."/>
            <person name="Murphy C."/>
            <person name="Neiman D."/>
            <person name="Pearson M."/>
            <person name="Priest M."/>
            <person name="Roberts A."/>
            <person name="Saif S."/>
            <person name="Shea T."/>
            <person name="Shenoy N."/>
            <person name="Sisk P."/>
            <person name="Stolte C."/>
            <person name="Sykes S."/>
            <person name="Yandava C."/>
            <person name="Wortman J."/>
            <person name="Nusbaum C."/>
            <person name="Birren B."/>
        </authorList>
    </citation>
    <scope>NUCLEOTIDE SEQUENCE</scope>
    <source>
        <strain evidence="6">R3-111a-1</strain>
    </source>
</reference>
<dbReference type="Pfam" id="PF00501">
    <property type="entry name" value="AMP-binding"/>
    <property type="match status" value="2"/>
</dbReference>
<dbReference type="InterPro" id="IPR020845">
    <property type="entry name" value="AMP-binding_CS"/>
</dbReference>
<dbReference type="InterPro" id="IPR042099">
    <property type="entry name" value="ANL_N_sf"/>
</dbReference>
<dbReference type="Gene3D" id="3.30.559.30">
    <property type="entry name" value="Nonribosomal peptide synthetase, condensation domain"/>
    <property type="match status" value="3"/>
</dbReference>
<evidence type="ECO:0000256" key="3">
    <source>
        <dbReference type="ARBA" id="ARBA00022598"/>
    </source>
</evidence>
<dbReference type="PROSITE" id="PS00018">
    <property type="entry name" value="EF_HAND_1"/>
    <property type="match status" value="1"/>
</dbReference>
<gene>
    <name evidence="7" type="primary">20344270</name>
    <name evidence="6" type="ORF">GGTG_03812</name>
</gene>
<dbReference type="GO" id="GO:0016874">
    <property type="term" value="F:ligase activity"/>
    <property type="evidence" value="ECO:0007669"/>
    <property type="project" value="UniProtKB-KW"/>
</dbReference>
<proteinExistence type="inferred from homology"/>
<dbReference type="InterPro" id="IPR018247">
    <property type="entry name" value="EF_Hand_1_Ca_BS"/>
</dbReference>
<reference evidence="7" key="5">
    <citation type="submission" date="2018-04" db="UniProtKB">
        <authorList>
            <consortium name="EnsemblFungi"/>
        </authorList>
    </citation>
    <scope>IDENTIFICATION</scope>
    <source>
        <strain evidence="7">R3-111a-1</strain>
    </source>
</reference>
<dbReference type="InterPro" id="IPR010071">
    <property type="entry name" value="AA_adenyl_dom"/>
</dbReference>
<dbReference type="OrthoDB" id="416786at2759"/>
<dbReference type="PROSITE" id="PS00455">
    <property type="entry name" value="AMP_BINDING"/>
    <property type="match status" value="2"/>
</dbReference>
<keyword evidence="2" id="KW-0597">Phosphoprotein</keyword>
<dbReference type="FunFam" id="3.40.50.12780:FF:000012">
    <property type="entry name" value="Non-ribosomal peptide synthetase"/>
    <property type="match status" value="1"/>
</dbReference>
<dbReference type="Gene3D" id="1.10.1200.10">
    <property type="entry name" value="ACP-like"/>
    <property type="match status" value="2"/>
</dbReference>
<evidence type="ECO:0000259" key="5">
    <source>
        <dbReference type="PROSITE" id="PS50075"/>
    </source>
</evidence>
<accession>J3NRA8</accession>
<dbReference type="Gene3D" id="3.30.300.30">
    <property type="match status" value="2"/>
</dbReference>
<evidence type="ECO:0000256" key="1">
    <source>
        <dbReference type="ARBA" id="ARBA00022450"/>
    </source>
</evidence>
<dbReference type="GO" id="GO:0043041">
    <property type="term" value="P:amino acid activation for nonribosomal peptide biosynthetic process"/>
    <property type="evidence" value="ECO:0007669"/>
    <property type="project" value="TreeGrafter"/>
</dbReference>
<organism evidence="6">
    <name type="scientific">Gaeumannomyces tritici (strain R3-111a-1)</name>
    <name type="common">Wheat and barley take-all root rot fungus</name>
    <name type="synonym">Gaeumannomyces graminis var. tritici</name>
    <dbReference type="NCBI Taxonomy" id="644352"/>
    <lineage>
        <taxon>Eukaryota</taxon>
        <taxon>Fungi</taxon>
        <taxon>Dikarya</taxon>
        <taxon>Ascomycota</taxon>
        <taxon>Pezizomycotina</taxon>
        <taxon>Sordariomycetes</taxon>
        <taxon>Sordariomycetidae</taxon>
        <taxon>Magnaporthales</taxon>
        <taxon>Magnaporthaceae</taxon>
        <taxon>Gaeumannomyces</taxon>
    </lineage>
</organism>
<dbReference type="Pfam" id="PF00550">
    <property type="entry name" value="PP-binding"/>
    <property type="match status" value="2"/>
</dbReference>
<evidence type="ECO:0000313" key="7">
    <source>
        <dbReference type="EnsemblFungi" id="EJT78714"/>
    </source>
</evidence>
<dbReference type="FunFam" id="3.30.300.30:FF:000015">
    <property type="entry name" value="Nonribosomal peptide synthase SidD"/>
    <property type="match status" value="1"/>
</dbReference>
<dbReference type="InterPro" id="IPR023213">
    <property type="entry name" value="CAT-like_dom_sf"/>
</dbReference>
<reference evidence="6" key="2">
    <citation type="submission" date="2010-07" db="EMBL/GenBank/DDBJ databases">
        <authorList>
            <consortium name="The Broad Institute Genome Sequencing Platform"/>
            <consortium name="Broad Institute Genome Sequencing Center for Infectious Disease"/>
            <person name="Ma L.-J."/>
            <person name="Dead R."/>
            <person name="Young S."/>
            <person name="Zeng Q."/>
            <person name="Koehrsen M."/>
            <person name="Alvarado L."/>
            <person name="Berlin A."/>
            <person name="Chapman S.B."/>
            <person name="Chen Z."/>
            <person name="Freedman E."/>
            <person name="Gellesch M."/>
            <person name="Goldberg J."/>
            <person name="Griggs A."/>
            <person name="Gujja S."/>
            <person name="Heilman E.R."/>
            <person name="Heiman D."/>
            <person name="Hepburn T."/>
            <person name="Howarth C."/>
            <person name="Jen D."/>
            <person name="Larson L."/>
            <person name="Mehta T."/>
            <person name="Neiman D."/>
            <person name="Pearson M."/>
            <person name="Roberts A."/>
            <person name="Saif S."/>
            <person name="Shea T."/>
            <person name="Shenoy N."/>
            <person name="Sisk P."/>
            <person name="Stolte C."/>
            <person name="Sykes S."/>
            <person name="Walk T."/>
            <person name="White J."/>
            <person name="Yandava C."/>
            <person name="Haas B."/>
            <person name="Nusbaum C."/>
            <person name="Birren B."/>
        </authorList>
    </citation>
    <scope>NUCLEOTIDE SEQUENCE</scope>
    <source>
        <strain evidence="6">R3-111a-1</strain>
    </source>
</reference>
<evidence type="ECO:0000256" key="2">
    <source>
        <dbReference type="ARBA" id="ARBA00022553"/>
    </source>
</evidence>
<sequence length="2586" mass="279916">MQLLHQVHNEGEFFSPISSLPGPKESVHSSIRPKFSQVERVFPATQIQRAIAAEGIQWAKAELSLWKKNPADFLAVFNAWTALASHHAALRSHLSTDPQTGELQVTILRRIGGITLQGMEKDEQDASFDRLAHMALEATEHADSIRMVLHFHRALLDAASISMIKLDFALLLHGIPCAEHTGFYLYTRYLEQWRKSDEGSKSFWSNVLSGAVPRLALQAAPKHAHGAGSLAAGGGGARRSISVVINGPNLADLGGSHLAESQGQPLSSQTVLELLWGLVLGAHTGSDEVVYGTVRRDSTFVGADSCVGCLDQTYLVRLPIPSRDRRLTVRDAVVGLERYHEQASHHAFVGLDEISRHLPANTSVETALTYTRLGNPPCLAPGMSRFPVVLAISGESSAALQVTLRYRDSYIASADAEVVLQHFVAAVRSAAAKVELANCLCSAVDLVSEDERDLLLAQSRSPRTAQPTTIPSLFEKAVKLHPQRTALEFEESVSLTYAELDGRANALARALKLQRGAIVPVLAERSPELIVALLAVLKSGAAYTVLDPDAPVQRNAQVVAECDPPFVLATRRHSRVFPNTTAIEDALASCADRSPLDGVSIGPQDRCYIIYTSGSTGKPKGAVLTHGAATSGMAHHSLGGLQRWLLFYNPIFSAAQRTMLATLVHGGTLVLASKERLTGDVAGTINSLRADVVGITPSALSLLRPADVPGLKQVTLVGESVPQHLVDVWAGVEGLTLRNTYGLSECTQLNFGRALLRSADDDDAVINPRVVGVPGDTSDAFVLLPGTTELAPRLVAGELCLAGPQLAEGYLNEPALTARAFVDNAFGPGRLYRTGDLARRLADGSVEILGRADLQVKINGQKVEPAEVDGLLLGCGAVDASVTLPVEVEEGRGPSLVAFVVLAGGRTLRQAVVAGREYLRERLPGYMIPTMWVPVEAIPKTASGKINLQQLRELARDMGAVGFAKAMFEGEAGSDTALEGLELEISKAWAAVLDMDPSVIRKHHSLLDLGGTSIQAIKIISELRLSGLALDFSELLAGATLESIASAAQVIDKGQDEIPQPFSLVQDNPRLLSKLEKDVGISDAYPATPFQAAMLTSLNTPSDPYTYSRTWDVSGLDTDKLRESFEQVFRARAILRTGFVPHKRSFVQVVRDDVPLPWHESQETLDSFVADKSHAKWDMSEPLFRVTLLGGAQASKVLVVTMHHSLFDFWSHRFLYRDVAAAYQGKAMPVRTPFSAFVRHVVLGQQPDAAAASRDFWAGYLAGAPTTTLNYAPVNSVDQAVKLKATLDFSLSQRARECGVTLGGVVYGAWAVLLSHHAAASDVVYATTVSGREAPVLGIRDMDGPTMTSVPQRVRLQADATLGELVRRIMGEFGKVVKHSQVGMQEALRSGGASAGVLDTLVNVLVGNEESDDDDTRSVFKQYAGRPAWGSEYTVLEVEEASAANTTEVRLSSTMEARRLEYIRESFVKIVHLILEQPDTPLSQVTVLGDAEHSFLYSALSHRETLQVPEPEFLHAAFERYARDTPDAVAIDFNGERQISYAELNTLANRFAHELRGRHGVRTGDLIPLMLDRSVDMMVVILGVMKAGAAYVPLSPDNPAERNAFVVSDAGARLVVVHAEHEEFGRHLGAGVETLVVAPGMPDLLDDAENKQRPAIDDASPDNLAYVIYTSGSTGQPKGVKVPHRSAAAAVQSMAVVEGRYEGAPWRTLQFANYVFDASVQDFFNTLSTGGALCMAPTDVLLSDIAGCINRMDARQSIITPTVAKLFRPDDVPRFERLIVGGEPLTPDVVETWGRRCRILNVYGPTETSMVVTTMKDVRQGGRIGNIGAPFPTVMAFIVDPEAGRDSLLRPYGAVGELCIAGPQVTAGYVNRPDLTAAAYVDSEALGGVRVYRTGDLARWLPGGEIECLGRKDNQVKIHGHRIELGEVENAIRRTGLVQDVVALATSIRDKLHLVAFCVFRNSAGGDDGSDDASGPDEVEALDPTLFAGRMAELRENLGSLAAYMVPKFVVPMGVFPKLPSRKVDRKALRKVADELDPVFLTGCALDRSGGGGEGGHVVVPTETPAERALEAMWADIFSLPAEQIGREANFLALGGDSISAITLASFAREAGYSLSVPNILKTPKLKDLATAMKEIRKDAAKARVVFKMPDSVKVTAEAVGLRWEEDVEYAYPSPPGQAEFLQQGSRDEQMWVLQTVRHMPAELGQDAWVQATTALSQVNDILRTTWIQAGDALDDWVGVVLRSPRPDVARAACETDEDVTRFTEEFWESRFTFGKPFIKYAQLARPDGSWVLVIKMDHAVYDGTLLRVFDDHFAAIVNGEPVPRHGEFRTFAEHMLQADKKGDLAYWARSMAGKPAAIKAADSGDSAPIITAALRHEVATPNLERAARQLGVTPSIVFQAAFSLWLGGSAHGADVNFDYLLSGRNVALPDPQSINGTLAQFLPVRTAVDPAEPLPGFLGRVQDDFWAMTEHASVGMDAIYGAAGLARETHGNKVLFLFQPFEPAAPSEQERPRWLVMAKSKVRMFQPYELVVEVSKALGDRHALKIMYDETCYAQGDAEKIAQDIAAIVDVMAEEESEKLFVGAF</sequence>
<dbReference type="Gene3D" id="3.30.559.10">
    <property type="entry name" value="Chloramphenicol acetyltransferase-like domain"/>
    <property type="match status" value="2"/>
</dbReference>
<dbReference type="InterPro" id="IPR000873">
    <property type="entry name" value="AMP-dep_synth/lig_dom"/>
</dbReference>
<evidence type="ECO:0000313" key="8">
    <source>
        <dbReference type="Proteomes" id="UP000006039"/>
    </source>
</evidence>
<feature type="domain" description="Carrier" evidence="5">
    <location>
        <begin position="976"/>
        <end position="1055"/>
    </location>
</feature>
<dbReference type="PROSITE" id="PS00012">
    <property type="entry name" value="PHOSPHOPANTETHEINE"/>
    <property type="match status" value="1"/>
</dbReference>
<dbReference type="PANTHER" id="PTHR45527:SF1">
    <property type="entry name" value="FATTY ACID SYNTHASE"/>
    <property type="match status" value="1"/>
</dbReference>
<evidence type="ECO:0000313" key="6">
    <source>
        <dbReference type="EMBL" id="EJT78714.1"/>
    </source>
</evidence>
<keyword evidence="1" id="KW-0596">Phosphopantetheine</keyword>
<protein>
    <recommendedName>
        <fullName evidence="5">Carrier domain-containing protein</fullName>
    </recommendedName>
</protein>
<reference evidence="8" key="1">
    <citation type="submission" date="2010-07" db="EMBL/GenBank/DDBJ databases">
        <title>The genome sequence of Gaeumannomyces graminis var. tritici strain R3-111a-1.</title>
        <authorList>
            <consortium name="The Broad Institute Genome Sequencing Platform"/>
            <person name="Ma L.-J."/>
            <person name="Dead R."/>
            <person name="Young S."/>
            <person name="Zeng Q."/>
            <person name="Koehrsen M."/>
            <person name="Alvarado L."/>
            <person name="Berlin A."/>
            <person name="Chapman S.B."/>
            <person name="Chen Z."/>
            <person name="Freedman E."/>
            <person name="Gellesch M."/>
            <person name="Goldberg J."/>
            <person name="Griggs A."/>
            <person name="Gujja S."/>
            <person name="Heilman E.R."/>
            <person name="Heiman D."/>
            <person name="Hepburn T."/>
            <person name="Howarth C."/>
            <person name="Jen D."/>
            <person name="Larson L."/>
            <person name="Mehta T."/>
            <person name="Neiman D."/>
            <person name="Pearson M."/>
            <person name="Roberts A."/>
            <person name="Saif S."/>
            <person name="Shea T."/>
            <person name="Shenoy N."/>
            <person name="Sisk P."/>
            <person name="Stolte C."/>
            <person name="Sykes S."/>
            <person name="Walk T."/>
            <person name="White J."/>
            <person name="Yandava C."/>
            <person name="Haas B."/>
            <person name="Nusbaum C."/>
            <person name="Birren B."/>
        </authorList>
    </citation>
    <scope>NUCLEOTIDE SEQUENCE [LARGE SCALE GENOMIC DNA]</scope>
    <source>
        <strain evidence="8">R3-111a-1</strain>
    </source>
</reference>
<dbReference type="InterPro" id="IPR001242">
    <property type="entry name" value="Condensation_dom"/>
</dbReference>
<dbReference type="CDD" id="cd19545">
    <property type="entry name" value="FUM14_C_NRPS-like"/>
    <property type="match status" value="1"/>
</dbReference>
<dbReference type="SUPFAM" id="SSF56801">
    <property type="entry name" value="Acetyl-CoA synthetase-like"/>
    <property type="match status" value="2"/>
</dbReference>
<dbReference type="GeneID" id="20344270"/>
<dbReference type="Proteomes" id="UP000006039">
    <property type="component" value="Unassembled WGS sequence"/>
</dbReference>
<evidence type="ECO:0000256" key="4">
    <source>
        <dbReference type="ARBA" id="ARBA00029454"/>
    </source>
</evidence>
<dbReference type="Gene3D" id="3.40.50.12780">
    <property type="entry name" value="N-terminal domain of ligase-like"/>
    <property type="match status" value="2"/>
</dbReference>
<dbReference type="GO" id="GO:0005737">
    <property type="term" value="C:cytoplasm"/>
    <property type="evidence" value="ECO:0007669"/>
    <property type="project" value="TreeGrafter"/>
</dbReference>
<dbReference type="NCBIfam" id="TIGR01733">
    <property type="entry name" value="AA-adenyl-dom"/>
    <property type="match status" value="1"/>
</dbReference>
<keyword evidence="8" id="KW-1185">Reference proteome</keyword>
<dbReference type="InterPro" id="IPR025110">
    <property type="entry name" value="AMP-bd_C"/>
</dbReference>
<dbReference type="eggNOG" id="KOG1176">
    <property type="taxonomic scope" value="Eukaryota"/>
</dbReference>
<dbReference type="GO" id="GO:0044550">
    <property type="term" value="P:secondary metabolite biosynthetic process"/>
    <property type="evidence" value="ECO:0007669"/>
    <property type="project" value="TreeGrafter"/>
</dbReference>
<name>J3NRA8_GAET3</name>